<dbReference type="Pfam" id="PF00501">
    <property type="entry name" value="AMP-binding"/>
    <property type="match status" value="1"/>
</dbReference>
<evidence type="ECO:0000259" key="3">
    <source>
        <dbReference type="Pfam" id="PF00501"/>
    </source>
</evidence>
<proteinExistence type="inferred from homology"/>
<dbReference type="InterPro" id="IPR020845">
    <property type="entry name" value="AMP-binding_CS"/>
</dbReference>
<reference evidence="5" key="1">
    <citation type="journal article" date="2014" name="Int. J. Syst. Evol. Microbiol.">
        <title>Complete genome sequence of Corynebacterium casei LMG S-19264T (=DSM 44701T), isolated from a smear-ripened cheese.</title>
        <authorList>
            <consortium name="US DOE Joint Genome Institute (JGI-PGF)"/>
            <person name="Walter F."/>
            <person name="Albersmeier A."/>
            <person name="Kalinowski J."/>
            <person name="Ruckert C."/>
        </authorList>
    </citation>
    <scope>NUCLEOTIDE SEQUENCE</scope>
    <source>
        <strain evidence="5">JCM 4646</strain>
    </source>
</reference>
<reference evidence="5" key="2">
    <citation type="submission" date="2020-09" db="EMBL/GenBank/DDBJ databases">
        <authorList>
            <person name="Sun Q."/>
            <person name="Ohkuma M."/>
        </authorList>
    </citation>
    <scope>NUCLEOTIDE SEQUENCE</scope>
    <source>
        <strain evidence="5">JCM 4646</strain>
    </source>
</reference>
<dbReference type="EMBL" id="BNBO01000067">
    <property type="protein sequence ID" value="GHH83604.1"/>
    <property type="molecule type" value="Genomic_DNA"/>
</dbReference>
<dbReference type="Proteomes" id="UP000617734">
    <property type="component" value="Unassembled WGS sequence"/>
</dbReference>
<gene>
    <name evidence="5" type="ORF">GCM10018781_71150</name>
</gene>
<keyword evidence="6" id="KW-1185">Reference proteome</keyword>
<organism evidence="5 6">
    <name type="scientific">Kitasatospora indigofera</name>
    <dbReference type="NCBI Taxonomy" id="67307"/>
    <lineage>
        <taxon>Bacteria</taxon>
        <taxon>Bacillati</taxon>
        <taxon>Actinomycetota</taxon>
        <taxon>Actinomycetes</taxon>
        <taxon>Kitasatosporales</taxon>
        <taxon>Streptomycetaceae</taxon>
        <taxon>Kitasatospora</taxon>
    </lineage>
</organism>
<sequence length="533" mass="56585">MIFTGPHPPTPVPDTSFSSFVLEHARRHADQVALVDVKGEVSFTYGELLAAVERVAGALRTRGFGPGDVLALLAPNLPEYPVVFHAAASAGGTVVVLNPLDTTPDLLAHLNGAGAVVLVTTEEQAARAAELVAGSKLREVVVFGQAPGTTPFAELLAHDDLADGPASGTLAPGPATGPLRVTDVDAAGDVVALLHSSGSTGRPKAVMLTHRNMSANVLQTCTATPLDERERVLAVAPFHHAFGLLMVMNSSLRQGATVVTMPRFDPQAYLQAIQDHRITRLYVVPTIAVLLARSPLVDQFDLSSVRTIVSGGAALDPRIARICEERLGCRVGQGYGLTEGLVSFMQIDGSPAGSVGRATPNIEFKIVDITTGQALGPGQEGEVLIRGPHVMKGYLDAPEATREALEPDGFLHTGDLARADGDGELFLVDRIKELIKYKGQQVSPVELEAVLMTHPKVTDAAVIGVPDEEASEIPKAFLVVKEPVTAQEIITFVAERVAPYKKIRQVQFIDAIPRTPVGKTQRRALKQHQDATP</sequence>
<evidence type="ECO:0000259" key="4">
    <source>
        <dbReference type="Pfam" id="PF13193"/>
    </source>
</evidence>
<keyword evidence="2" id="KW-0436">Ligase</keyword>
<dbReference type="InterPro" id="IPR000873">
    <property type="entry name" value="AMP-dep_synth/lig_dom"/>
</dbReference>
<dbReference type="Pfam" id="PF13193">
    <property type="entry name" value="AMP-binding_C"/>
    <property type="match status" value="1"/>
</dbReference>
<dbReference type="PROSITE" id="PS00455">
    <property type="entry name" value="AMP_BINDING"/>
    <property type="match status" value="1"/>
</dbReference>
<dbReference type="SUPFAM" id="SSF56801">
    <property type="entry name" value="Acetyl-CoA synthetase-like"/>
    <property type="match status" value="1"/>
</dbReference>
<evidence type="ECO:0000256" key="1">
    <source>
        <dbReference type="ARBA" id="ARBA00006432"/>
    </source>
</evidence>
<feature type="domain" description="AMP-dependent synthetase/ligase" evidence="3">
    <location>
        <begin position="23"/>
        <end position="395"/>
    </location>
</feature>
<dbReference type="InterPro" id="IPR042099">
    <property type="entry name" value="ANL_N_sf"/>
</dbReference>
<comment type="caution">
    <text evidence="5">The sequence shown here is derived from an EMBL/GenBank/DDBJ whole genome shotgun (WGS) entry which is preliminary data.</text>
</comment>
<accession>A0A919L4W9</accession>
<comment type="similarity">
    <text evidence="1">Belongs to the ATP-dependent AMP-binding enzyme family.</text>
</comment>
<feature type="domain" description="AMP-binding enzyme C-terminal" evidence="4">
    <location>
        <begin position="446"/>
        <end position="519"/>
    </location>
</feature>
<dbReference type="Gene3D" id="3.40.50.12780">
    <property type="entry name" value="N-terminal domain of ligase-like"/>
    <property type="match status" value="1"/>
</dbReference>
<dbReference type="AlphaFoldDB" id="A0A919L4W9"/>
<dbReference type="FunFam" id="3.30.300.30:FF:000007">
    <property type="entry name" value="4-coumarate--CoA ligase 2"/>
    <property type="match status" value="1"/>
</dbReference>
<dbReference type="PANTHER" id="PTHR24096:SF149">
    <property type="entry name" value="AMP-BINDING DOMAIN-CONTAINING PROTEIN-RELATED"/>
    <property type="match status" value="1"/>
</dbReference>
<evidence type="ECO:0000313" key="6">
    <source>
        <dbReference type="Proteomes" id="UP000617734"/>
    </source>
</evidence>
<name>A0A919L4W9_9ACTN</name>
<dbReference type="InterPro" id="IPR045851">
    <property type="entry name" value="AMP-bd_C_sf"/>
</dbReference>
<dbReference type="GO" id="GO:0016405">
    <property type="term" value="F:CoA-ligase activity"/>
    <property type="evidence" value="ECO:0007669"/>
    <property type="project" value="TreeGrafter"/>
</dbReference>
<evidence type="ECO:0000256" key="2">
    <source>
        <dbReference type="ARBA" id="ARBA00022598"/>
    </source>
</evidence>
<dbReference type="PANTHER" id="PTHR24096">
    <property type="entry name" value="LONG-CHAIN-FATTY-ACID--COA LIGASE"/>
    <property type="match status" value="1"/>
</dbReference>
<dbReference type="Gene3D" id="3.30.300.30">
    <property type="match status" value="1"/>
</dbReference>
<protein>
    <submittedName>
        <fullName evidence="5">AMP-dependent synthetase</fullName>
    </submittedName>
</protein>
<evidence type="ECO:0000313" key="5">
    <source>
        <dbReference type="EMBL" id="GHH83604.1"/>
    </source>
</evidence>
<dbReference type="RefSeq" id="WP_190215045.1">
    <property type="nucleotide sequence ID" value="NZ_BNBO01000067.1"/>
</dbReference>
<dbReference type="InterPro" id="IPR025110">
    <property type="entry name" value="AMP-bd_C"/>
</dbReference>
<dbReference type="GeneID" id="95357370"/>